<dbReference type="InterPro" id="IPR018894">
    <property type="entry name" value="DUF2471"/>
</dbReference>
<organism evidence="1 2">
    <name type="scientific">Paraburkholderia humisilvae</name>
    <dbReference type="NCBI Taxonomy" id="627669"/>
    <lineage>
        <taxon>Bacteria</taxon>
        <taxon>Pseudomonadati</taxon>
        <taxon>Pseudomonadota</taxon>
        <taxon>Betaproteobacteria</taxon>
        <taxon>Burkholderiales</taxon>
        <taxon>Burkholderiaceae</taxon>
        <taxon>Paraburkholderia</taxon>
    </lineage>
</organism>
<proteinExistence type="predicted"/>
<dbReference type="RefSeq" id="WP_175232891.1">
    <property type="nucleotide sequence ID" value="NZ_CADIKH010000100.1"/>
</dbReference>
<dbReference type="EMBL" id="CADIKH010000100">
    <property type="protein sequence ID" value="CAB3774194.1"/>
    <property type="molecule type" value="Genomic_DNA"/>
</dbReference>
<keyword evidence="2" id="KW-1185">Reference proteome</keyword>
<gene>
    <name evidence="1" type="ORF">LMG29542_07641</name>
</gene>
<evidence type="ECO:0000313" key="1">
    <source>
        <dbReference type="EMBL" id="CAB3774194.1"/>
    </source>
</evidence>
<accession>A0A6J5F6S0</accession>
<reference evidence="1 2" key="1">
    <citation type="submission" date="2020-04" db="EMBL/GenBank/DDBJ databases">
        <authorList>
            <person name="De Canck E."/>
        </authorList>
    </citation>
    <scope>NUCLEOTIDE SEQUENCE [LARGE SCALE GENOMIC DNA]</scope>
    <source>
        <strain evidence="1 2">LMG 29542</strain>
    </source>
</reference>
<protein>
    <submittedName>
        <fullName evidence="1">Uncharacterized protein</fullName>
    </submittedName>
</protein>
<dbReference type="Pfam" id="PF10616">
    <property type="entry name" value="DUF2471"/>
    <property type="match status" value="1"/>
</dbReference>
<dbReference type="AlphaFoldDB" id="A0A6J5F6S0"/>
<dbReference type="Proteomes" id="UP000494363">
    <property type="component" value="Unassembled WGS sequence"/>
</dbReference>
<sequence length="120" mass="13693">MVDPGIPNNRLVNVDVANFERAVGRAMRDLEHIVVVLLEDVTRTNGATTWRMLRAIDEQAFGDLGFQSRHDGPVRAVFVRVEEYRLTAIDYDTQVNWSCDDTGLPAVYLIARRFFGKPRK</sequence>
<name>A0A6J5F6S0_9BURK</name>
<evidence type="ECO:0000313" key="2">
    <source>
        <dbReference type="Proteomes" id="UP000494363"/>
    </source>
</evidence>